<dbReference type="EMBL" id="JAGKQM010000012">
    <property type="protein sequence ID" value="KAH0900068.1"/>
    <property type="molecule type" value="Genomic_DNA"/>
</dbReference>
<sequence>RCSSTTSGADGRVYALTGFKATLVLATVNVNRLATYMPYLKAGNHNFRISYSSLLIRFSDANSLDEITEPASPTPEECSRLRNHTRCLVLPTHTQLPNKIFNIHYHTHIVCELTAVKITVSDPPQDKNRMMATIKMDNISDVSVTLSLFDSQSIKFHTKLEAVRGDPRAVVATSIHPKIVVCFSMPHHGHTSISTRRLMLFYSDTEHASAAPLLRGYAKVEPLTIAELNEFGDKNEEELRKLQCTVSAFTCFHCNNTNAVGVLRYGVEMVIADDTVVESILPAKAAPNTGAGPSGVNTTKSPARMF</sequence>
<evidence type="ECO:0000313" key="2">
    <source>
        <dbReference type="EMBL" id="KAH0900068.1"/>
    </source>
</evidence>
<keyword evidence="3" id="KW-1185">Reference proteome</keyword>
<evidence type="ECO:0000256" key="1">
    <source>
        <dbReference type="SAM" id="MobiDB-lite"/>
    </source>
</evidence>
<protein>
    <submittedName>
        <fullName evidence="2">Uncharacterized protein</fullName>
    </submittedName>
</protein>
<name>A0ABQ8B6I8_BRANA</name>
<comment type="caution">
    <text evidence="2">The sequence shown here is derived from an EMBL/GenBank/DDBJ whole genome shotgun (WGS) entry which is preliminary data.</text>
</comment>
<dbReference type="Proteomes" id="UP000824890">
    <property type="component" value="Unassembled WGS sequence"/>
</dbReference>
<feature type="non-terminal residue" evidence="2">
    <location>
        <position position="1"/>
    </location>
</feature>
<accession>A0ABQ8B6I8</accession>
<gene>
    <name evidence="2" type="ORF">HID58_049636</name>
</gene>
<evidence type="ECO:0000313" key="3">
    <source>
        <dbReference type="Proteomes" id="UP000824890"/>
    </source>
</evidence>
<organism evidence="2 3">
    <name type="scientific">Brassica napus</name>
    <name type="common">Rape</name>
    <dbReference type="NCBI Taxonomy" id="3708"/>
    <lineage>
        <taxon>Eukaryota</taxon>
        <taxon>Viridiplantae</taxon>
        <taxon>Streptophyta</taxon>
        <taxon>Embryophyta</taxon>
        <taxon>Tracheophyta</taxon>
        <taxon>Spermatophyta</taxon>
        <taxon>Magnoliopsida</taxon>
        <taxon>eudicotyledons</taxon>
        <taxon>Gunneridae</taxon>
        <taxon>Pentapetalae</taxon>
        <taxon>rosids</taxon>
        <taxon>malvids</taxon>
        <taxon>Brassicales</taxon>
        <taxon>Brassicaceae</taxon>
        <taxon>Brassiceae</taxon>
        <taxon>Brassica</taxon>
    </lineage>
</organism>
<feature type="region of interest" description="Disordered" evidence="1">
    <location>
        <begin position="287"/>
        <end position="306"/>
    </location>
</feature>
<reference evidence="2 3" key="1">
    <citation type="submission" date="2021-05" db="EMBL/GenBank/DDBJ databases">
        <title>Genome Assembly of Synthetic Allotetraploid Brassica napus Reveals Homoeologous Exchanges between Subgenomes.</title>
        <authorList>
            <person name="Davis J.T."/>
        </authorList>
    </citation>
    <scope>NUCLEOTIDE SEQUENCE [LARGE SCALE GENOMIC DNA]</scope>
    <source>
        <strain evidence="3">cv. Da-Ae</strain>
        <tissue evidence="2">Seedling</tissue>
    </source>
</reference>
<proteinExistence type="predicted"/>
<feature type="compositionally biased region" description="Polar residues" evidence="1">
    <location>
        <begin position="295"/>
        <end position="306"/>
    </location>
</feature>